<comment type="catalytic activity">
    <reaction evidence="4">
        <text>ATP + (deoxyribonucleotide)n-3'-hydroxyl + 5'-phospho-(deoxyribonucleotide)m = (deoxyribonucleotide)n+m + AMP + diphosphate.</text>
        <dbReference type="EC" id="6.5.1.1"/>
    </reaction>
</comment>
<dbReference type="PANTHER" id="PTHR45674:SF4">
    <property type="entry name" value="DNA LIGASE 1"/>
    <property type="match status" value="1"/>
</dbReference>
<evidence type="ECO:0000313" key="7">
    <source>
        <dbReference type="Proteomes" id="UP000620366"/>
    </source>
</evidence>
<dbReference type="InterPro" id="IPR012309">
    <property type="entry name" value="DNA_ligase_ATP-dep_C"/>
</dbReference>
<dbReference type="PANTHER" id="PTHR45674">
    <property type="entry name" value="DNA LIGASE 1/3 FAMILY MEMBER"/>
    <property type="match status" value="1"/>
</dbReference>
<dbReference type="AlphaFoldDB" id="A0A926DDM1"/>
<name>A0A926DDM1_9FIRM</name>
<dbReference type="CDD" id="cd07971">
    <property type="entry name" value="OBF_DNA_ligase_LigD"/>
    <property type="match status" value="1"/>
</dbReference>
<dbReference type="GO" id="GO:0005524">
    <property type="term" value="F:ATP binding"/>
    <property type="evidence" value="ECO:0007669"/>
    <property type="project" value="InterPro"/>
</dbReference>
<keyword evidence="3 6" id="KW-0436">Ligase</keyword>
<dbReference type="RefSeq" id="WP_249299658.1">
    <property type="nucleotide sequence ID" value="NZ_JACRSP010000002.1"/>
</dbReference>
<evidence type="ECO:0000259" key="5">
    <source>
        <dbReference type="PROSITE" id="PS50160"/>
    </source>
</evidence>
<reference evidence="6" key="1">
    <citation type="submission" date="2020-08" db="EMBL/GenBank/DDBJ databases">
        <title>Genome public.</title>
        <authorList>
            <person name="Liu C."/>
            <person name="Sun Q."/>
        </authorList>
    </citation>
    <scope>NUCLEOTIDE SEQUENCE</scope>
    <source>
        <strain evidence="6">BX7</strain>
    </source>
</reference>
<dbReference type="PROSITE" id="PS00333">
    <property type="entry name" value="DNA_LIGASE_A2"/>
    <property type="match status" value="1"/>
</dbReference>
<evidence type="ECO:0000313" key="6">
    <source>
        <dbReference type="EMBL" id="MBC8535916.1"/>
    </source>
</evidence>
<dbReference type="GO" id="GO:0006310">
    <property type="term" value="P:DNA recombination"/>
    <property type="evidence" value="ECO:0007669"/>
    <property type="project" value="InterPro"/>
</dbReference>
<keyword evidence="7" id="KW-1185">Reference proteome</keyword>
<dbReference type="InterPro" id="IPR012340">
    <property type="entry name" value="NA-bd_OB-fold"/>
</dbReference>
<dbReference type="InterPro" id="IPR016059">
    <property type="entry name" value="DNA_ligase_ATP-dep_CS"/>
</dbReference>
<dbReference type="Gene3D" id="2.40.50.140">
    <property type="entry name" value="Nucleic acid-binding proteins"/>
    <property type="match status" value="1"/>
</dbReference>
<gene>
    <name evidence="6" type="ORF">H8695_04320</name>
</gene>
<dbReference type="SUPFAM" id="SSF56091">
    <property type="entry name" value="DNA ligase/mRNA capping enzyme, catalytic domain"/>
    <property type="match status" value="1"/>
</dbReference>
<evidence type="ECO:0000256" key="4">
    <source>
        <dbReference type="ARBA" id="ARBA00034003"/>
    </source>
</evidence>
<organism evidence="6 7">
    <name type="scientific">Feifania hominis</name>
    <dbReference type="NCBI Taxonomy" id="2763660"/>
    <lineage>
        <taxon>Bacteria</taxon>
        <taxon>Bacillati</taxon>
        <taxon>Bacillota</taxon>
        <taxon>Clostridia</taxon>
        <taxon>Eubacteriales</taxon>
        <taxon>Feifaniaceae</taxon>
        <taxon>Feifania</taxon>
    </lineage>
</organism>
<dbReference type="InterPro" id="IPR050191">
    <property type="entry name" value="ATP-dep_DNA_ligase"/>
</dbReference>
<dbReference type="Pfam" id="PF01068">
    <property type="entry name" value="DNA_ligase_A_M"/>
    <property type="match status" value="1"/>
</dbReference>
<evidence type="ECO:0000256" key="2">
    <source>
        <dbReference type="ARBA" id="ARBA00012727"/>
    </source>
</evidence>
<dbReference type="InterPro" id="IPR012310">
    <property type="entry name" value="DNA_ligase_ATP-dep_cent"/>
</dbReference>
<comment type="similarity">
    <text evidence="1">Belongs to the ATP-dependent DNA ligase family.</text>
</comment>
<dbReference type="PROSITE" id="PS50160">
    <property type="entry name" value="DNA_LIGASE_A3"/>
    <property type="match status" value="1"/>
</dbReference>
<dbReference type="Gene3D" id="3.30.1490.70">
    <property type="match status" value="1"/>
</dbReference>
<dbReference type="Proteomes" id="UP000620366">
    <property type="component" value="Unassembled WGS sequence"/>
</dbReference>
<dbReference type="SUPFAM" id="SSF50249">
    <property type="entry name" value="Nucleic acid-binding proteins"/>
    <property type="match status" value="1"/>
</dbReference>
<dbReference type="Gene3D" id="3.30.470.30">
    <property type="entry name" value="DNA ligase/mRNA capping enzyme"/>
    <property type="match status" value="1"/>
</dbReference>
<sequence>MPGGDPFLSRAYQPMLIGADSGPFDDPQYTYELKLDGERCLAYLDPGAGTALINKRSLSLLDRFPELASLHRQVDKRCVLDGELIVPAADGSPDFAQVQRRSLLSNRFKIELAAQRQPASLVAFDLLWLDGREFTAKPLEERCDTLAQTVYESQRLALSRRFSQGGRSLFALACERGLEGIIAKRRGSLYTPGKRTRDWVKIKNLQDDDFVVCGFIRKEQNVTSLVLGQYDNGGTLRYRGHVTLGVSGPDFRRIESAPRTDKAPCVPVPRGSGNERAIWLEPTLVCKVRYLHETGSGGLRHPNFAGLRDDKAPHDCLVPEKVE</sequence>
<dbReference type="GO" id="GO:0006281">
    <property type="term" value="P:DNA repair"/>
    <property type="evidence" value="ECO:0007669"/>
    <property type="project" value="InterPro"/>
</dbReference>
<evidence type="ECO:0000256" key="1">
    <source>
        <dbReference type="ARBA" id="ARBA00007572"/>
    </source>
</evidence>
<dbReference type="CDD" id="cd07906">
    <property type="entry name" value="Adenylation_DNA_ligase_LigD_LigC"/>
    <property type="match status" value="1"/>
</dbReference>
<dbReference type="EC" id="6.5.1.1" evidence="2"/>
<dbReference type="GO" id="GO:0003910">
    <property type="term" value="F:DNA ligase (ATP) activity"/>
    <property type="evidence" value="ECO:0007669"/>
    <property type="project" value="UniProtKB-EC"/>
</dbReference>
<accession>A0A926DDM1</accession>
<dbReference type="Pfam" id="PF04679">
    <property type="entry name" value="DNA_ligase_A_C"/>
    <property type="match status" value="1"/>
</dbReference>
<comment type="caution">
    <text evidence="6">The sequence shown here is derived from an EMBL/GenBank/DDBJ whole genome shotgun (WGS) entry which is preliminary data.</text>
</comment>
<feature type="domain" description="ATP-dependent DNA ligase family profile" evidence="5">
    <location>
        <begin position="112"/>
        <end position="234"/>
    </location>
</feature>
<protein>
    <recommendedName>
        <fullName evidence="2">DNA ligase (ATP)</fullName>
        <ecNumber evidence="2">6.5.1.1</ecNumber>
    </recommendedName>
</protein>
<dbReference type="EMBL" id="JACRSP010000002">
    <property type="protein sequence ID" value="MBC8535916.1"/>
    <property type="molecule type" value="Genomic_DNA"/>
</dbReference>
<evidence type="ECO:0000256" key="3">
    <source>
        <dbReference type="ARBA" id="ARBA00022598"/>
    </source>
</evidence>
<proteinExistence type="inferred from homology"/>